<organism evidence="1">
    <name type="scientific">Strombidium inclinatum</name>
    <dbReference type="NCBI Taxonomy" id="197538"/>
    <lineage>
        <taxon>Eukaryota</taxon>
        <taxon>Sar</taxon>
        <taxon>Alveolata</taxon>
        <taxon>Ciliophora</taxon>
        <taxon>Intramacronucleata</taxon>
        <taxon>Spirotrichea</taxon>
        <taxon>Oligotrichia</taxon>
        <taxon>Strombidiidae</taxon>
        <taxon>Strombidium</taxon>
    </lineage>
</organism>
<proteinExistence type="predicted"/>
<gene>
    <name evidence="1" type="ORF">SINC0208_LOCUS16101</name>
</gene>
<dbReference type="EMBL" id="HBIH01039945">
    <property type="protein sequence ID" value="CAE0335462.1"/>
    <property type="molecule type" value="Transcribed_RNA"/>
</dbReference>
<accession>A0A7S3IXP6</accession>
<protein>
    <submittedName>
        <fullName evidence="1">Uncharacterized protein</fullName>
    </submittedName>
</protein>
<sequence length="104" mass="11255">MNWVVEVGDAVGDRADVGGRILILANGRVYVVGVAHLDLVGLSMAESLSKQEQPSLWGSRLGGAPSLERFERRILNIWGQGVSLLIGLEGHVSFFRGSLVTIQR</sequence>
<name>A0A7S3IXP6_9SPIT</name>
<dbReference type="AlphaFoldDB" id="A0A7S3IXP6"/>
<evidence type="ECO:0000313" key="1">
    <source>
        <dbReference type="EMBL" id="CAE0335462.1"/>
    </source>
</evidence>
<reference evidence="1" key="1">
    <citation type="submission" date="2021-01" db="EMBL/GenBank/DDBJ databases">
        <authorList>
            <person name="Corre E."/>
            <person name="Pelletier E."/>
            <person name="Niang G."/>
            <person name="Scheremetjew M."/>
            <person name="Finn R."/>
            <person name="Kale V."/>
            <person name="Holt S."/>
            <person name="Cochrane G."/>
            <person name="Meng A."/>
            <person name="Brown T."/>
            <person name="Cohen L."/>
        </authorList>
    </citation>
    <scope>NUCLEOTIDE SEQUENCE</scope>
    <source>
        <strain evidence="1">S3</strain>
    </source>
</reference>